<dbReference type="Pfam" id="PF02515">
    <property type="entry name" value="CoA_transf_3"/>
    <property type="match status" value="1"/>
</dbReference>
<dbReference type="Gene3D" id="3.40.50.10540">
    <property type="entry name" value="Crotonobetainyl-coa:carnitine coa-transferase, domain 1"/>
    <property type="match status" value="1"/>
</dbReference>
<dbReference type="GO" id="GO:0008410">
    <property type="term" value="F:CoA-transferase activity"/>
    <property type="evidence" value="ECO:0007669"/>
    <property type="project" value="TreeGrafter"/>
</dbReference>
<gene>
    <name evidence="3" type="ORF">EKO23_23430</name>
</gene>
<keyword evidence="1 3" id="KW-0808">Transferase</keyword>
<dbReference type="EMBL" id="SDKM01000065">
    <property type="protein sequence ID" value="RYP81510.1"/>
    <property type="molecule type" value="Genomic_DNA"/>
</dbReference>
<feature type="region of interest" description="Disordered" evidence="2">
    <location>
        <begin position="347"/>
        <end position="381"/>
    </location>
</feature>
<keyword evidence="4" id="KW-1185">Reference proteome</keyword>
<dbReference type="InterPro" id="IPR023606">
    <property type="entry name" value="CoA-Trfase_III_dom_1_sf"/>
</dbReference>
<dbReference type="PANTHER" id="PTHR48207">
    <property type="entry name" value="SUCCINATE--HYDROXYMETHYLGLUTARATE COA-TRANSFERASE"/>
    <property type="match status" value="1"/>
</dbReference>
<accession>A0A4Q4Z1L5</accession>
<dbReference type="InterPro" id="IPR044855">
    <property type="entry name" value="CoA-Trfase_III_dom3_sf"/>
</dbReference>
<reference evidence="3 4" key="1">
    <citation type="submission" date="2019-01" db="EMBL/GenBank/DDBJ databases">
        <title>Nocardioides guangzhouensis sp. nov., an actinobacterium isolated from soil.</title>
        <authorList>
            <person name="Fu Y."/>
            <person name="Cai Y."/>
            <person name="Lin Z."/>
            <person name="Chen P."/>
        </authorList>
    </citation>
    <scope>NUCLEOTIDE SEQUENCE [LARGE SCALE GENOMIC DNA]</scope>
    <source>
        <strain evidence="3 4">130</strain>
    </source>
</reference>
<dbReference type="Proteomes" id="UP000295198">
    <property type="component" value="Unassembled WGS sequence"/>
</dbReference>
<evidence type="ECO:0000256" key="1">
    <source>
        <dbReference type="ARBA" id="ARBA00022679"/>
    </source>
</evidence>
<feature type="compositionally biased region" description="Basic and acidic residues" evidence="2">
    <location>
        <begin position="369"/>
        <end position="381"/>
    </location>
</feature>
<protein>
    <submittedName>
        <fullName evidence="3">CoA transferase</fullName>
    </submittedName>
</protein>
<comment type="caution">
    <text evidence="3">The sequence shown here is derived from an EMBL/GenBank/DDBJ whole genome shotgun (WGS) entry which is preliminary data.</text>
</comment>
<evidence type="ECO:0000256" key="2">
    <source>
        <dbReference type="SAM" id="MobiDB-lite"/>
    </source>
</evidence>
<organism evidence="3 4">
    <name type="scientific">Nocardioides guangzhouensis</name>
    <dbReference type="NCBI Taxonomy" id="2497878"/>
    <lineage>
        <taxon>Bacteria</taxon>
        <taxon>Bacillati</taxon>
        <taxon>Actinomycetota</taxon>
        <taxon>Actinomycetes</taxon>
        <taxon>Propionibacteriales</taxon>
        <taxon>Nocardioidaceae</taxon>
        <taxon>Nocardioides</taxon>
    </lineage>
</organism>
<evidence type="ECO:0000313" key="4">
    <source>
        <dbReference type="Proteomes" id="UP000295198"/>
    </source>
</evidence>
<dbReference type="Gene3D" id="3.30.1540.10">
    <property type="entry name" value="formyl-coa transferase, domain 3"/>
    <property type="match status" value="1"/>
</dbReference>
<dbReference type="RefSeq" id="WP_134720906.1">
    <property type="nucleotide sequence ID" value="NZ_SDKM01000065.1"/>
</dbReference>
<proteinExistence type="predicted"/>
<dbReference type="InterPro" id="IPR050483">
    <property type="entry name" value="CoA-transferase_III_domain"/>
</dbReference>
<dbReference type="SUPFAM" id="SSF89796">
    <property type="entry name" value="CoA-transferase family III (CaiB/BaiF)"/>
    <property type="match status" value="1"/>
</dbReference>
<sequence>MNDQTPLAGIRVADFSRVLAGPLATMTLADLGADVVKVERPGAGDDTRQWGPPWSPHGSSYFACVNRSKRSIALDLRDPDDLAVARSLVAEADVVVENFLTGTMDRLGLGYEELARTNPGLVWCSVTGFGSGRGAALPGYDFVVQALGGLMSITGDPAAEPSKVGVAVVDVLTGKDAVIGILAALHERSRSGRGQRIEVDLLSSLLGSLVNQASAYLTTGDAPDRLANRHPSIAPYETLRCADGSIAVACGNDGQFARLCRVLDRPALAGDTRFATNPARVAHREALVAELEGALAAGPVADWVERLTAVGVAAGAVNDIGAALDLAASLGLEPTVVLGDGHPEQVRHPITWSRSPLRRPTPPPALGEHTSDVRARHEEHP</sequence>
<dbReference type="InterPro" id="IPR003673">
    <property type="entry name" value="CoA-Trfase_fam_III"/>
</dbReference>
<dbReference type="OrthoDB" id="3561197at2"/>
<dbReference type="PANTHER" id="PTHR48207:SF3">
    <property type="entry name" value="SUCCINATE--HYDROXYMETHYLGLUTARATE COA-TRANSFERASE"/>
    <property type="match status" value="1"/>
</dbReference>
<dbReference type="AlphaFoldDB" id="A0A4Q4Z1L5"/>
<evidence type="ECO:0000313" key="3">
    <source>
        <dbReference type="EMBL" id="RYP81510.1"/>
    </source>
</evidence>
<name>A0A4Q4Z1L5_9ACTN</name>